<organism evidence="1 2">
    <name type="scientific">Sphingomonas guangdongensis</name>
    <dbReference type="NCBI Taxonomy" id="1141890"/>
    <lineage>
        <taxon>Bacteria</taxon>
        <taxon>Pseudomonadati</taxon>
        <taxon>Pseudomonadota</taxon>
        <taxon>Alphaproteobacteria</taxon>
        <taxon>Sphingomonadales</taxon>
        <taxon>Sphingomonadaceae</taxon>
        <taxon>Sphingomonas</taxon>
    </lineage>
</organism>
<accession>A0A285QXD1</accession>
<reference evidence="1 2" key="1">
    <citation type="submission" date="2017-07" db="EMBL/GenBank/DDBJ databases">
        <authorList>
            <person name="Sun Z.S."/>
            <person name="Albrecht U."/>
            <person name="Echele G."/>
            <person name="Lee C.C."/>
        </authorList>
    </citation>
    <scope>NUCLEOTIDE SEQUENCE [LARGE SCALE GENOMIC DNA]</scope>
    <source>
        <strain evidence="1 2">CGMCC 1.12672</strain>
    </source>
</reference>
<proteinExistence type="predicted"/>
<keyword evidence="2" id="KW-1185">Reference proteome</keyword>
<name>A0A285QXD1_9SPHN</name>
<evidence type="ECO:0000313" key="1">
    <source>
        <dbReference type="EMBL" id="SOB86501.1"/>
    </source>
</evidence>
<gene>
    <name evidence="1" type="ORF">SAMN06297144_1607</name>
</gene>
<dbReference type="AlphaFoldDB" id="A0A285QXD1"/>
<protein>
    <submittedName>
        <fullName evidence="1">Uncharacterized protein</fullName>
    </submittedName>
</protein>
<dbReference type="Proteomes" id="UP000219494">
    <property type="component" value="Unassembled WGS sequence"/>
</dbReference>
<evidence type="ECO:0000313" key="2">
    <source>
        <dbReference type="Proteomes" id="UP000219494"/>
    </source>
</evidence>
<sequence>MVVGVDGLVRPGTVPVVPVVPVIGSMPGAGVLIGVGVVDGVGDVLGVVVERRRDCGVVRDVVVDGALVAEGTSEVVEGLVVVDWVPGVVVVDGLVGELGVIVCASTGAASASAPPAIRVLIIIRLLAALACAGCREAQWRTRALGSRLSPDEVLCQRLRRERPAHPRRPA</sequence>
<dbReference type="EMBL" id="OBMI01000002">
    <property type="protein sequence ID" value="SOB86501.1"/>
    <property type="molecule type" value="Genomic_DNA"/>
</dbReference>